<keyword evidence="1" id="KW-0472">Membrane</keyword>
<keyword evidence="3" id="KW-1185">Reference proteome</keyword>
<dbReference type="OrthoDB" id="837183at2"/>
<dbReference type="EMBL" id="LT838813">
    <property type="protein sequence ID" value="SMD42391.1"/>
    <property type="molecule type" value="Genomic_DNA"/>
</dbReference>
<reference evidence="3" key="1">
    <citation type="submission" date="2017-04" db="EMBL/GenBank/DDBJ databases">
        <authorList>
            <person name="Varghese N."/>
            <person name="Submissions S."/>
        </authorList>
    </citation>
    <scope>NUCLEOTIDE SEQUENCE [LARGE SCALE GENOMIC DNA]</scope>
    <source>
        <strain evidence="3">DSM 16537</strain>
    </source>
</reference>
<protein>
    <submittedName>
        <fullName evidence="2">Uncharacterized protein</fullName>
    </submittedName>
</protein>
<evidence type="ECO:0000313" key="2">
    <source>
        <dbReference type="EMBL" id="SMD42391.1"/>
    </source>
</evidence>
<name>A0A1W2H0J3_9BACT</name>
<accession>A0A1W2H0J3</accession>
<organism evidence="2 3">
    <name type="scientific">Aquiflexum balticum DSM 16537</name>
    <dbReference type="NCBI Taxonomy" id="758820"/>
    <lineage>
        <taxon>Bacteria</taxon>
        <taxon>Pseudomonadati</taxon>
        <taxon>Bacteroidota</taxon>
        <taxon>Cytophagia</taxon>
        <taxon>Cytophagales</taxon>
        <taxon>Cyclobacteriaceae</taxon>
        <taxon>Aquiflexum</taxon>
    </lineage>
</organism>
<keyword evidence="1" id="KW-1133">Transmembrane helix</keyword>
<keyword evidence="1" id="KW-0812">Transmembrane</keyword>
<gene>
    <name evidence="2" type="ORF">SAMN00777080_0940</name>
</gene>
<dbReference type="RefSeq" id="WP_084119198.1">
    <property type="nucleotide sequence ID" value="NZ_LT838813.1"/>
</dbReference>
<sequence>MAKNQHDTFSPEMLKILKIFGIGSLLFVFVMSFFNERRANNSGKEESPMSIGDAERLYFKNVRAAYYDIEDRKDAKMTIYRYGKRAKIEEVLSIELSILLNKVKDEAYIFVESSSGEFPIKIRWSNLEQKDRKGELVFEGGDKFQHLGFVEKLYPLLLENTSFELWNDGKFTPILVDDNEKEALLITVKDYFKLINSSK</sequence>
<dbReference type="STRING" id="758820.SAMN00777080_0940"/>
<evidence type="ECO:0000313" key="3">
    <source>
        <dbReference type="Proteomes" id="UP000192333"/>
    </source>
</evidence>
<dbReference type="AlphaFoldDB" id="A0A1W2H0J3"/>
<feature type="transmembrane region" description="Helical" evidence="1">
    <location>
        <begin position="16"/>
        <end position="34"/>
    </location>
</feature>
<evidence type="ECO:0000256" key="1">
    <source>
        <dbReference type="SAM" id="Phobius"/>
    </source>
</evidence>
<proteinExistence type="predicted"/>
<dbReference type="Proteomes" id="UP000192333">
    <property type="component" value="Chromosome I"/>
</dbReference>